<accession>A0AAE1F9Y7</accession>
<reference evidence="1" key="1">
    <citation type="submission" date="2023-10" db="EMBL/GenBank/DDBJ databases">
        <title>Genome assemblies of two species of porcelain crab, Petrolisthes cinctipes and Petrolisthes manimaculis (Anomura: Porcellanidae).</title>
        <authorList>
            <person name="Angst P."/>
        </authorList>
    </citation>
    <scope>NUCLEOTIDE SEQUENCE</scope>
    <source>
        <strain evidence="1">PB745_01</strain>
        <tissue evidence="1">Gill</tissue>
    </source>
</reference>
<organism evidence="1 2">
    <name type="scientific">Petrolisthes cinctipes</name>
    <name type="common">Flat porcelain crab</name>
    <dbReference type="NCBI Taxonomy" id="88211"/>
    <lineage>
        <taxon>Eukaryota</taxon>
        <taxon>Metazoa</taxon>
        <taxon>Ecdysozoa</taxon>
        <taxon>Arthropoda</taxon>
        <taxon>Crustacea</taxon>
        <taxon>Multicrustacea</taxon>
        <taxon>Malacostraca</taxon>
        <taxon>Eumalacostraca</taxon>
        <taxon>Eucarida</taxon>
        <taxon>Decapoda</taxon>
        <taxon>Pleocyemata</taxon>
        <taxon>Anomura</taxon>
        <taxon>Galatheoidea</taxon>
        <taxon>Porcellanidae</taxon>
        <taxon>Petrolisthes</taxon>
    </lineage>
</organism>
<keyword evidence="2" id="KW-1185">Reference proteome</keyword>
<dbReference type="AlphaFoldDB" id="A0AAE1F9Y7"/>
<comment type="caution">
    <text evidence="1">The sequence shown here is derived from an EMBL/GenBank/DDBJ whole genome shotgun (WGS) entry which is preliminary data.</text>
</comment>
<dbReference type="EMBL" id="JAWQEG010002799">
    <property type="protein sequence ID" value="KAK3869659.1"/>
    <property type="molecule type" value="Genomic_DNA"/>
</dbReference>
<sequence length="97" mass="10486">MMPSGDAQEIRHGFGDPPHLMLTFLWKLAGQALKTTCDIVGKLQVQESLKYCYDTHTQTPIVGFGGVGTTETWLPAGGPGLRAVSQVPPVHQNDKIV</sequence>
<gene>
    <name evidence="1" type="ORF">Pcinc_025047</name>
</gene>
<evidence type="ECO:0000313" key="2">
    <source>
        <dbReference type="Proteomes" id="UP001286313"/>
    </source>
</evidence>
<protein>
    <submittedName>
        <fullName evidence="1">Uncharacterized protein</fullName>
    </submittedName>
</protein>
<proteinExistence type="predicted"/>
<name>A0AAE1F9Y7_PETCI</name>
<dbReference type="Proteomes" id="UP001286313">
    <property type="component" value="Unassembled WGS sequence"/>
</dbReference>
<evidence type="ECO:0000313" key="1">
    <source>
        <dbReference type="EMBL" id="KAK3869659.1"/>
    </source>
</evidence>